<evidence type="ECO:0000313" key="2">
    <source>
        <dbReference type="EMBL" id="NKE71436.1"/>
    </source>
</evidence>
<dbReference type="InterPro" id="IPR051783">
    <property type="entry name" value="NAD(P)-dependent_oxidoreduct"/>
</dbReference>
<dbReference type="Proteomes" id="UP000534783">
    <property type="component" value="Unassembled WGS sequence"/>
</dbReference>
<proteinExistence type="predicted"/>
<feature type="domain" description="NAD-dependent epimerase/dehydratase" evidence="1">
    <location>
        <begin position="12"/>
        <end position="227"/>
    </location>
</feature>
<dbReference type="GO" id="GO:0005737">
    <property type="term" value="C:cytoplasm"/>
    <property type="evidence" value="ECO:0007669"/>
    <property type="project" value="TreeGrafter"/>
</dbReference>
<keyword evidence="3" id="KW-1185">Reference proteome</keyword>
<accession>A0A7X6IBF6</accession>
<dbReference type="EMBL" id="VTOW01000002">
    <property type="protein sequence ID" value="NKE71436.1"/>
    <property type="molecule type" value="Genomic_DNA"/>
</dbReference>
<dbReference type="Gene3D" id="3.40.50.720">
    <property type="entry name" value="NAD(P)-binding Rossmann-like Domain"/>
    <property type="match status" value="1"/>
</dbReference>
<evidence type="ECO:0000259" key="1">
    <source>
        <dbReference type="Pfam" id="PF01370"/>
    </source>
</evidence>
<comment type="caution">
    <text evidence="2">The sequence shown here is derived from an EMBL/GenBank/DDBJ whole genome shotgun (WGS) entry which is preliminary data.</text>
</comment>
<dbReference type="PANTHER" id="PTHR48079">
    <property type="entry name" value="PROTEIN YEEZ"/>
    <property type="match status" value="1"/>
</dbReference>
<gene>
    <name evidence="2" type="ORF">MNODULE_11865</name>
</gene>
<dbReference type="SUPFAM" id="SSF51735">
    <property type="entry name" value="NAD(P)-binding Rossmann-fold domains"/>
    <property type="match status" value="1"/>
</dbReference>
<name>A0A7X6IBF6_9BACT</name>
<dbReference type="Pfam" id="PF01370">
    <property type="entry name" value="Epimerase"/>
    <property type="match status" value="1"/>
</dbReference>
<dbReference type="InterPro" id="IPR001509">
    <property type="entry name" value="Epimerase_deHydtase"/>
</dbReference>
<reference evidence="2 3" key="1">
    <citation type="journal article" date="2020" name="Nature">
        <title>Bacterial chemolithoautotrophy via manganese oxidation.</title>
        <authorList>
            <person name="Yu H."/>
            <person name="Leadbetter J.R."/>
        </authorList>
    </citation>
    <scope>NUCLEOTIDE SEQUENCE [LARGE SCALE GENOMIC DNA]</scope>
    <source>
        <strain evidence="2 3">Mn-1</strain>
    </source>
</reference>
<evidence type="ECO:0000313" key="3">
    <source>
        <dbReference type="Proteomes" id="UP000534783"/>
    </source>
</evidence>
<protein>
    <submittedName>
        <fullName evidence="2">NAD-dependent epimerase/dehydratase family protein</fullName>
    </submittedName>
</protein>
<dbReference type="InterPro" id="IPR036291">
    <property type="entry name" value="NAD(P)-bd_dom_sf"/>
</dbReference>
<dbReference type="RefSeq" id="WP_168060068.1">
    <property type="nucleotide sequence ID" value="NZ_VTOW01000002.1"/>
</dbReference>
<dbReference type="PANTHER" id="PTHR48079:SF6">
    <property type="entry name" value="NAD(P)-BINDING DOMAIN-CONTAINING PROTEIN-RELATED"/>
    <property type="match status" value="1"/>
</dbReference>
<dbReference type="AlphaFoldDB" id="A0A7X6IBF6"/>
<dbReference type="GO" id="GO:0004029">
    <property type="term" value="F:aldehyde dehydrogenase (NAD+) activity"/>
    <property type="evidence" value="ECO:0007669"/>
    <property type="project" value="TreeGrafter"/>
</dbReference>
<sequence length="304" mass="33410">MPKQFTTILLIGEGQLTKQLGVRLLQHDHSVWALISSDGLAPGFARLGINPLAADLSEPFLAKMAVANADVIFHLANRRQHGMAAPEPTDLKALQNILSVIPRGTVKRYIYESSLAVYDNVVPGQNLPAAGIDEKVFSRPKSATGRIHLEAEREILARFSEEGFPGVILRTGALYQALPGILDQVRRGVYSLPADLPALYHRIYLEDYLDILIAAMEKGRPGQAYNVVDQAPHTPAEYYNHMAAMLGAPPLILPSADLQAAAPAVRYQNEKLLKEFGLTLRFPTYREGLLDGLQKAEDLKTREG</sequence>
<organism evidence="2 3">
    <name type="scientific">Candidatus Manganitrophus noduliformans</name>
    <dbReference type="NCBI Taxonomy" id="2606439"/>
    <lineage>
        <taxon>Bacteria</taxon>
        <taxon>Pseudomonadati</taxon>
        <taxon>Nitrospirota</taxon>
        <taxon>Nitrospiria</taxon>
        <taxon>Candidatus Troglogloeales</taxon>
        <taxon>Candidatus Manganitrophaceae</taxon>
        <taxon>Candidatus Manganitrophus</taxon>
    </lineage>
</organism>